<name>B9T819_RICCO</name>
<dbReference type="AlphaFoldDB" id="B9T819"/>
<dbReference type="InParanoid" id="B9T819"/>
<evidence type="ECO:0000313" key="2">
    <source>
        <dbReference type="Proteomes" id="UP000008311"/>
    </source>
</evidence>
<organism evidence="1 2">
    <name type="scientific">Ricinus communis</name>
    <name type="common">Castor bean</name>
    <dbReference type="NCBI Taxonomy" id="3988"/>
    <lineage>
        <taxon>Eukaryota</taxon>
        <taxon>Viridiplantae</taxon>
        <taxon>Streptophyta</taxon>
        <taxon>Embryophyta</taxon>
        <taxon>Tracheophyta</taxon>
        <taxon>Spermatophyta</taxon>
        <taxon>Magnoliopsida</taxon>
        <taxon>eudicotyledons</taxon>
        <taxon>Gunneridae</taxon>
        <taxon>Pentapetalae</taxon>
        <taxon>rosids</taxon>
        <taxon>fabids</taxon>
        <taxon>Malpighiales</taxon>
        <taxon>Euphorbiaceae</taxon>
        <taxon>Acalyphoideae</taxon>
        <taxon>Acalypheae</taxon>
        <taxon>Ricinus</taxon>
    </lineage>
</organism>
<sequence>MRFSGGQTINFNKPVVVFSSNTPKEDRRRLASSMQYLDSGRVKRKKRGKKGSLNCSEESLQEHTVAWALRICEWLQSNIVGEAVVKDHD</sequence>
<keyword evidence="2" id="KW-1185">Reference proteome</keyword>
<dbReference type="EMBL" id="EQ974888">
    <property type="protein sequence ID" value="EEF27996.1"/>
    <property type="molecule type" value="Genomic_DNA"/>
</dbReference>
<reference evidence="2" key="1">
    <citation type="journal article" date="2010" name="Nat. Biotechnol.">
        <title>Draft genome sequence of the oilseed species Ricinus communis.</title>
        <authorList>
            <person name="Chan A.P."/>
            <person name="Crabtree J."/>
            <person name="Zhao Q."/>
            <person name="Lorenzi H."/>
            <person name="Orvis J."/>
            <person name="Puiu D."/>
            <person name="Melake-Berhan A."/>
            <person name="Jones K.M."/>
            <person name="Redman J."/>
            <person name="Chen G."/>
            <person name="Cahoon E.B."/>
            <person name="Gedil M."/>
            <person name="Stanke M."/>
            <person name="Haas B.J."/>
            <person name="Wortman J.R."/>
            <person name="Fraser-Liggett C.M."/>
            <person name="Ravel J."/>
            <person name="Rabinowicz P.D."/>
        </authorList>
    </citation>
    <scope>NUCLEOTIDE SEQUENCE [LARGE SCALE GENOMIC DNA]</scope>
    <source>
        <strain evidence="2">cv. Hale</strain>
    </source>
</reference>
<protein>
    <submittedName>
        <fullName evidence="1">Uncharacterized protein</fullName>
    </submittedName>
</protein>
<proteinExistence type="predicted"/>
<dbReference type="Proteomes" id="UP000008311">
    <property type="component" value="Unassembled WGS sequence"/>
</dbReference>
<gene>
    <name evidence="1" type="ORF">RCOM_0250000</name>
</gene>
<accession>B9T819</accession>
<evidence type="ECO:0000313" key="1">
    <source>
        <dbReference type="EMBL" id="EEF27996.1"/>
    </source>
</evidence>